<accession>A0A345EHE8</accession>
<dbReference type="EMBL" id="CP031148">
    <property type="protein sequence ID" value="AXG11620.1"/>
    <property type="molecule type" value="Genomic_DNA"/>
</dbReference>
<reference evidence="1 2" key="1">
    <citation type="submission" date="2018-07" db="EMBL/GenBank/DDBJ databases">
        <title>Genome sequences of Haloplanus sp. CBA1112.</title>
        <authorList>
            <person name="Kim Y.B."/>
            <person name="Roh S.W."/>
        </authorList>
    </citation>
    <scope>NUCLEOTIDE SEQUENCE [LARGE SCALE GENOMIC DNA]</scope>
    <source>
        <strain evidence="1 2">CBA1112</strain>
    </source>
</reference>
<organism evidence="1 2">
    <name type="scientific">Haloplanus rubicundus</name>
    <dbReference type="NCBI Taxonomy" id="1547898"/>
    <lineage>
        <taxon>Archaea</taxon>
        <taxon>Methanobacteriati</taxon>
        <taxon>Methanobacteriota</taxon>
        <taxon>Stenosarchaea group</taxon>
        <taxon>Halobacteria</taxon>
        <taxon>Halobacteriales</taxon>
        <taxon>Haloferacaceae</taxon>
        <taxon>Haloplanus</taxon>
    </lineage>
</organism>
<dbReference type="Gene3D" id="1.10.10.10">
    <property type="entry name" value="Winged helix-like DNA-binding domain superfamily/Winged helix DNA-binding domain"/>
    <property type="match status" value="1"/>
</dbReference>
<evidence type="ECO:0000313" key="2">
    <source>
        <dbReference type="Proteomes" id="UP000252985"/>
    </source>
</evidence>
<sequence>MHQLDERILEHLADDGWASPGTMSRHFRFTASEDRIEERCEELRDAGLLAPIYRGASMYELTTLGYLYLAGELDADSLPRRTVG</sequence>
<name>A0A345EHE8_9EURY</name>
<gene>
    <name evidence="1" type="ORF">DU484_18140</name>
</gene>
<dbReference type="RefSeq" id="WP_114606627.1">
    <property type="nucleotide sequence ID" value="NZ_CP031148.1"/>
</dbReference>
<protein>
    <recommendedName>
        <fullName evidence="3">ArsR family transcriptional regulator</fullName>
    </recommendedName>
</protein>
<dbReference type="KEGG" id="haq:DU484_18140"/>
<proteinExistence type="predicted"/>
<dbReference type="Proteomes" id="UP000252985">
    <property type="component" value="Chromosome"/>
</dbReference>
<evidence type="ECO:0000313" key="1">
    <source>
        <dbReference type="EMBL" id="AXG11620.1"/>
    </source>
</evidence>
<dbReference type="AlphaFoldDB" id="A0A345EHE8"/>
<dbReference type="GeneID" id="37288940"/>
<evidence type="ECO:0008006" key="3">
    <source>
        <dbReference type="Google" id="ProtNLM"/>
    </source>
</evidence>
<dbReference type="InterPro" id="IPR036388">
    <property type="entry name" value="WH-like_DNA-bd_sf"/>
</dbReference>